<name>A0A1U9LG05_9PROT</name>
<dbReference type="InterPro" id="IPR012332">
    <property type="entry name" value="Autotransporter_pectin_lyase_C"/>
</dbReference>
<reference evidence="2 3" key="1">
    <citation type="submission" date="2016-03" db="EMBL/GenBank/DDBJ databases">
        <title>Acetic acid bacteria sequencing.</title>
        <authorList>
            <person name="Brandt J."/>
            <person name="Jakob F."/>
            <person name="Vogel R.F."/>
        </authorList>
    </citation>
    <scope>NUCLEOTIDE SEQUENCE [LARGE SCALE GENOMIC DNA]</scope>
    <source>
        <strain evidence="2 3">TMW2.1084</strain>
    </source>
</reference>
<dbReference type="RefSeq" id="WP_077931127.1">
    <property type="nucleotide sequence ID" value="NZ_CP014687.1"/>
</dbReference>
<dbReference type="InterPro" id="IPR028992">
    <property type="entry name" value="Hedgehog/Intein_dom"/>
</dbReference>
<proteinExistence type="predicted"/>
<dbReference type="Proteomes" id="UP000189055">
    <property type="component" value="Chromosome"/>
</dbReference>
<dbReference type="EMBL" id="CP014687">
    <property type="protein sequence ID" value="AQT05342.1"/>
    <property type="molecule type" value="Genomic_DNA"/>
</dbReference>
<dbReference type="SUPFAM" id="SSF51294">
    <property type="entry name" value="Hedgehog/intein (Hint) domain"/>
    <property type="match status" value="1"/>
</dbReference>
<evidence type="ECO:0000259" key="1">
    <source>
        <dbReference type="Pfam" id="PF13403"/>
    </source>
</evidence>
<sequence>MAQIIVSSGQSSSGLTISGNDSLLVQSGGTVQNTVLQGSENGMGNGPTEEVQGSSIATQIGSGSQTIDAGGSALSATVGSDGVQAVQNGGSASFTTIQSGGEVDVGDQEADPDASLAVITSATVQSGGELDIYNQGVASGTVVSSGGGLDIAEGGLASGDTILSGGVLLVGLGGSATHETVQAGGLIIKYAGATLTDTNTDGVLAGVVVMNDDDSVVSSWLQSGDATLNNLDLSTLSGPNEYEGLDVFVGGGETVNTLTLNSGMDVDIAGTVNGLTSGYADVFQGGVLTGVISSVEVTNQGGLISGATLTQSASLVNSGGLVAQVTVESGSFVTIGMQPQQDDDDDDGPTLPAAQASGMVVLSGGQMTVLSGASIAGDTISSGGFVYLSAGASASHETIADGGILIREGNTTVSSIDGTLAGLVVADNRGAVKQVFFQSGSATLSGLTLDMDSATPSGGTVTVGYGETVESLTLTGSSYTTLNIAGTVSGLTAAGTQATLLQGGVLGGTLARSSQTGVNWFSVTNSGGSISGAVLTSGVSLANASGQIDGLTVASGATLSSNDMNMSGVVVQSGGTLRIDSATDIGSAGGVLDIGASLFLGQGVSAVESGGSLIVSSDGTVVQTYTLDTSDGTPILLNTSNVAIYGETNYTLAAGQIVSAGQTSSGYVVSAAGVQMVSAGGTSLSTTILGSGQEVVFSSGVASGTIVHSGGTETISAGGSAVGGVISSYGSEVISAGGSSLQTDILSGGAQNVTTGGTAWSATVETGGTQTVNGGTASGTQVSGYLSVYGGRTVSAVVSGGATENVVSGQAVATTVQSNGQMEVAQHGSAVSAVVETGGFLTDAAGVITGTTVQSGATAQVYGASSYVWSNGSSVASTVVGSAVSDTVLSGGALLVGSGGRASGDVISSGGYVEVLSGGTIANESVQSGGVIILDNGGTVTGTNTSGVLAGVVVRDGQGSLISAIVQSGDNTVHSLDLTSVGSANVVHSTLVASGETVSGLSIGNSGLYSYQNTLSIGGVVSGLAIRNVNTTILSGGVLEGDVALAGGTNSSETLYQYTSVDNSGGTVSGADIFQNITLRNESAGILSHVTIHSGATLQTVGNTLSDVLVQSGGTIEASFQSGTGQTGGTLDVGAHFVTDSNLSTTVENNKFSLSSSGTLLEQFNIALSSDAQTGETGVLLAGNNGYYTVAEGYVVSAGQTSTGLVVPGSHALEVEAGGTSVDATLSSPASNGSGTMEDVWGSSLSTHVQSQTQQVIHSGGVSLQATIQDHAQQTVQSGGVASGATLSGWFAEQTVQSGGDAVSAVLSGGAQQYVYTGGSALSTTLASGGEEVIYSGATASGTDIQSGGVTYVYQQATLDGFTVENGGSLSAYGQVLHGTVESGGTLNFLSALSASGGSVVATGVTVDLGAHMTFASGLSGQIENNTLVLTSGGVAVESFALGNLPPNAGGETPLLKEVTSGFQTYYELDDGTPCYCPGTLIATTRGEVAVEDLKIGDRVVTASGKRRPIRWIGSRAYSGRFAATNPDVLPILFRAGSLGVGASGEALPRRDLRVSPLHAMYLEGVLVPAQALVNGTSIVRLTQVDHVAYFHVELKTHDILLAEGAPAESFVDDDSRGMFHNAHEYAERYPNERKASVQYCAPRVEDGAQLEAIRQRLNSLPVARCVSTARAG</sequence>
<dbReference type="InterPro" id="IPR030930">
    <property type="entry name" value="AIDA"/>
</dbReference>
<dbReference type="STRING" id="1076596.A0U91_11260"/>
<dbReference type="InterPro" id="IPR036844">
    <property type="entry name" value="Hint_dom_sf"/>
</dbReference>
<evidence type="ECO:0000313" key="3">
    <source>
        <dbReference type="Proteomes" id="UP000189055"/>
    </source>
</evidence>
<dbReference type="KEGG" id="aper:A0U91_11260"/>
<accession>A0A1U9LG05</accession>
<evidence type="ECO:0000313" key="2">
    <source>
        <dbReference type="EMBL" id="AQT05342.1"/>
    </source>
</evidence>
<protein>
    <recommendedName>
        <fullName evidence="1">Hedgehog/Intein (Hint) domain-containing protein</fullName>
    </recommendedName>
</protein>
<dbReference type="Pfam" id="PF13403">
    <property type="entry name" value="Hint_2"/>
    <property type="match status" value="1"/>
</dbReference>
<organism evidence="2 3">
    <name type="scientific">Acetobacter persici</name>
    <dbReference type="NCBI Taxonomy" id="1076596"/>
    <lineage>
        <taxon>Bacteria</taxon>
        <taxon>Pseudomonadati</taxon>
        <taxon>Pseudomonadota</taxon>
        <taxon>Alphaproteobacteria</taxon>
        <taxon>Acetobacterales</taxon>
        <taxon>Acetobacteraceae</taxon>
        <taxon>Acetobacter</taxon>
    </lineage>
</organism>
<dbReference type="Gene3D" id="2.170.16.10">
    <property type="entry name" value="Hedgehog/Intein (Hint) domain"/>
    <property type="match status" value="1"/>
</dbReference>
<dbReference type="NCBIfam" id="TIGR04415">
    <property type="entry name" value="O_hepto_targRPT"/>
    <property type="match status" value="9"/>
</dbReference>
<dbReference type="Gene3D" id="2.160.20.20">
    <property type="match status" value="3"/>
</dbReference>
<gene>
    <name evidence="2" type="ORF">A0U91_11260</name>
</gene>
<feature type="domain" description="Hedgehog/Intein (Hint)" evidence="1">
    <location>
        <begin position="1474"/>
        <end position="1614"/>
    </location>
</feature>